<evidence type="ECO:0000313" key="10">
    <source>
        <dbReference type="EMBL" id="PSN83275.1"/>
    </source>
</evidence>
<evidence type="ECO:0000256" key="1">
    <source>
        <dbReference type="ARBA" id="ARBA00001164"/>
    </source>
</evidence>
<gene>
    <name evidence="8" type="primary">trpF</name>
    <name evidence="10" type="ORF">B9Q02_10750</name>
</gene>
<evidence type="ECO:0000256" key="4">
    <source>
        <dbReference type="ARBA" id="ARBA00022605"/>
    </source>
</evidence>
<keyword evidence="7 8" id="KW-0413">Isomerase</keyword>
<dbReference type="HAMAP" id="MF_00135">
    <property type="entry name" value="PRAI"/>
    <property type="match status" value="1"/>
</dbReference>
<dbReference type="CDD" id="cd00405">
    <property type="entry name" value="PRAI"/>
    <property type="match status" value="1"/>
</dbReference>
<evidence type="ECO:0000256" key="5">
    <source>
        <dbReference type="ARBA" id="ARBA00022822"/>
    </source>
</evidence>
<evidence type="ECO:0000256" key="6">
    <source>
        <dbReference type="ARBA" id="ARBA00023141"/>
    </source>
</evidence>
<dbReference type="InterPro" id="IPR013785">
    <property type="entry name" value="Aldolase_TIM"/>
</dbReference>
<reference evidence="10 11" key="1">
    <citation type="submission" date="2017-04" db="EMBL/GenBank/DDBJ databases">
        <title>Novel microbial lineages endemic to geothermal iron-oxide mats fill important gaps in the evolutionary history of Archaea.</title>
        <authorList>
            <person name="Jay Z.J."/>
            <person name="Beam J.P."/>
            <person name="Dlakic M."/>
            <person name="Rusch D.B."/>
            <person name="Kozubal M.A."/>
            <person name="Inskeep W.P."/>
        </authorList>
    </citation>
    <scope>NUCLEOTIDE SEQUENCE [LARGE SCALE GENOMIC DNA]</scope>
    <source>
        <strain evidence="10">BE_D</strain>
    </source>
</reference>
<evidence type="ECO:0000256" key="3">
    <source>
        <dbReference type="ARBA" id="ARBA00007571"/>
    </source>
</evidence>
<dbReference type="GO" id="GO:0004640">
    <property type="term" value="F:phosphoribosylanthranilate isomerase activity"/>
    <property type="evidence" value="ECO:0007669"/>
    <property type="project" value="UniProtKB-UniRule"/>
</dbReference>
<dbReference type="UniPathway" id="UPA00035">
    <property type="reaction ID" value="UER00042"/>
</dbReference>
<organism evidence="10 11">
    <name type="scientific">Candidatus Marsarchaeota G1 archaeon BE_D</name>
    <dbReference type="NCBI Taxonomy" id="1978156"/>
    <lineage>
        <taxon>Archaea</taxon>
        <taxon>Candidatus Marsarchaeota</taxon>
        <taxon>Candidatus Marsarchaeota group 1</taxon>
    </lineage>
</organism>
<dbReference type="InterPro" id="IPR011060">
    <property type="entry name" value="RibuloseP-bd_barrel"/>
</dbReference>
<name>A0A2R6AAE2_9ARCH</name>
<evidence type="ECO:0000256" key="8">
    <source>
        <dbReference type="HAMAP-Rule" id="MF_00135"/>
    </source>
</evidence>
<dbReference type="PANTHER" id="PTHR42894:SF1">
    <property type="entry name" value="N-(5'-PHOSPHORIBOSYL)ANTHRANILATE ISOMERASE"/>
    <property type="match status" value="1"/>
</dbReference>
<dbReference type="GO" id="GO:0000162">
    <property type="term" value="P:L-tryptophan biosynthetic process"/>
    <property type="evidence" value="ECO:0007669"/>
    <property type="project" value="UniProtKB-UniRule"/>
</dbReference>
<protein>
    <recommendedName>
        <fullName evidence="8">N-(5'-phosphoribosyl)anthranilate isomerase</fullName>
        <shortName evidence="8">PRAI</shortName>
        <ecNumber evidence="8">5.3.1.24</ecNumber>
    </recommendedName>
</protein>
<dbReference type="AlphaFoldDB" id="A0A2R6AAE2"/>
<proteinExistence type="inferred from homology"/>
<evidence type="ECO:0000259" key="9">
    <source>
        <dbReference type="Pfam" id="PF00697"/>
    </source>
</evidence>
<keyword evidence="4 8" id="KW-0028">Amino-acid biosynthesis</keyword>
<evidence type="ECO:0000256" key="7">
    <source>
        <dbReference type="ARBA" id="ARBA00023235"/>
    </source>
</evidence>
<keyword evidence="6 8" id="KW-0057">Aromatic amino acid biosynthesis</keyword>
<dbReference type="EC" id="5.3.1.24" evidence="8"/>
<comment type="pathway">
    <text evidence="2 8">Amino-acid biosynthesis; L-tryptophan biosynthesis; L-tryptophan from chorismate: step 3/5.</text>
</comment>
<evidence type="ECO:0000256" key="2">
    <source>
        <dbReference type="ARBA" id="ARBA00004664"/>
    </source>
</evidence>
<sequence length="204" mass="22313">MKVKICGHTRVEDIAFSAIAGAHAVGVVFGFPSSPRNTSEELARRLRSSVPPFTECVLVTNEDGIKRANSLGFKTVQLVAKPERLSLIREQNPELRIIPVFYVGKELDQSVLRFYLEFELVLLDTKSEKPGGAGVPHDWSVSKLVSKELGRVVLAGGLTPQNVEEAIRVVEPYAVDVSSGVECSPGVKDHKKVSEFIRRAMSVG</sequence>
<accession>A0A2R6AAE2</accession>
<comment type="catalytic activity">
    <reaction evidence="1 8">
        <text>N-(5-phospho-beta-D-ribosyl)anthranilate = 1-(2-carboxyphenylamino)-1-deoxy-D-ribulose 5-phosphate</text>
        <dbReference type="Rhea" id="RHEA:21540"/>
        <dbReference type="ChEBI" id="CHEBI:18277"/>
        <dbReference type="ChEBI" id="CHEBI:58613"/>
        <dbReference type="EC" id="5.3.1.24"/>
    </reaction>
</comment>
<dbReference type="InterPro" id="IPR001240">
    <property type="entry name" value="PRAI_dom"/>
</dbReference>
<evidence type="ECO:0000313" key="11">
    <source>
        <dbReference type="Proteomes" id="UP000240569"/>
    </source>
</evidence>
<dbReference type="SUPFAM" id="SSF51366">
    <property type="entry name" value="Ribulose-phoshate binding barrel"/>
    <property type="match status" value="1"/>
</dbReference>
<comment type="similarity">
    <text evidence="3 8">Belongs to the TrpF family.</text>
</comment>
<dbReference type="PANTHER" id="PTHR42894">
    <property type="entry name" value="N-(5'-PHOSPHORIBOSYL)ANTHRANILATE ISOMERASE"/>
    <property type="match status" value="1"/>
</dbReference>
<dbReference type="Gene3D" id="3.20.20.70">
    <property type="entry name" value="Aldolase class I"/>
    <property type="match status" value="1"/>
</dbReference>
<comment type="caution">
    <text evidence="10">The sequence shown here is derived from an EMBL/GenBank/DDBJ whole genome shotgun (WGS) entry which is preliminary data.</text>
</comment>
<dbReference type="EMBL" id="NEXD01000109">
    <property type="protein sequence ID" value="PSN83275.1"/>
    <property type="molecule type" value="Genomic_DNA"/>
</dbReference>
<dbReference type="InterPro" id="IPR044643">
    <property type="entry name" value="TrpF_fam"/>
</dbReference>
<feature type="domain" description="N-(5'phosphoribosyl) anthranilate isomerase (PRAI)" evidence="9">
    <location>
        <begin position="3"/>
        <end position="198"/>
    </location>
</feature>
<dbReference type="Pfam" id="PF00697">
    <property type="entry name" value="PRAI"/>
    <property type="match status" value="1"/>
</dbReference>
<keyword evidence="5 8" id="KW-0822">Tryptophan biosynthesis</keyword>
<dbReference type="Proteomes" id="UP000240569">
    <property type="component" value="Unassembled WGS sequence"/>
</dbReference>